<gene>
    <name evidence="2" type="ORF">LSALG_LOCUS30439</name>
</gene>
<evidence type="ECO:0000256" key="1">
    <source>
        <dbReference type="SAM" id="MobiDB-lite"/>
    </source>
</evidence>
<name>A0AA35ZET5_LACSI</name>
<reference evidence="2" key="1">
    <citation type="submission" date="2023-04" db="EMBL/GenBank/DDBJ databases">
        <authorList>
            <person name="Vijverberg K."/>
            <person name="Xiong W."/>
            <person name="Schranz E."/>
        </authorList>
    </citation>
    <scope>NUCLEOTIDE SEQUENCE</scope>
</reference>
<dbReference type="Proteomes" id="UP001177003">
    <property type="component" value="Chromosome 6"/>
</dbReference>
<sequence>MKENGHFARDHNVAKKSPQHDGHVFPCHIDSTYTLADNKIFKVGIYEIDDDWKPFLTHNYDNDMESYDEDDKDAISDTMIVEEENKSDDMSDTLEEGEIESDFESE</sequence>
<feature type="region of interest" description="Disordered" evidence="1">
    <location>
        <begin position="1"/>
        <end position="21"/>
    </location>
</feature>
<proteinExistence type="predicted"/>
<feature type="compositionally biased region" description="Acidic residues" evidence="1">
    <location>
        <begin position="90"/>
        <end position="106"/>
    </location>
</feature>
<dbReference type="AlphaFoldDB" id="A0AA35ZET5"/>
<accession>A0AA35ZET5</accession>
<organism evidence="2 3">
    <name type="scientific">Lactuca saligna</name>
    <name type="common">Willowleaf lettuce</name>
    <dbReference type="NCBI Taxonomy" id="75948"/>
    <lineage>
        <taxon>Eukaryota</taxon>
        <taxon>Viridiplantae</taxon>
        <taxon>Streptophyta</taxon>
        <taxon>Embryophyta</taxon>
        <taxon>Tracheophyta</taxon>
        <taxon>Spermatophyta</taxon>
        <taxon>Magnoliopsida</taxon>
        <taxon>eudicotyledons</taxon>
        <taxon>Gunneridae</taxon>
        <taxon>Pentapetalae</taxon>
        <taxon>asterids</taxon>
        <taxon>campanulids</taxon>
        <taxon>Asterales</taxon>
        <taxon>Asteraceae</taxon>
        <taxon>Cichorioideae</taxon>
        <taxon>Cichorieae</taxon>
        <taxon>Lactucinae</taxon>
        <taxon>Lactuca</taxon>
    </lineage>
</organism>
<keyword evidence="3" id="KW-1185">Reference proteome</keyword>
<evidence type="ECO:0000313" key="3">
    <source>
        <dbReference type="Proteomes" id="UP001177003"/>
    </source>
</evidence>
<dbReference type="EMBL" id="OX465082">
    <property type="protein sequence ID" value="CAI9291290.1"/>
    <property type="molecule type" value="Genomic_DNA"/>
</dbReference>
<evidence type="ECO:0000313" key="2">
    <source>
        <dbReference type="EMBL" id="CAI9291290.1"/>
    </source>
</evidence>
<protein>
    <submittedName>
        <fullName evidence="2">Uncharacterized protein</fullName>
    </submittedName>
</protein>
<feature type="region of interest" description="Disordered" evidence="1">
    <location>
        <begin position="82"/>
        <end position="106"/>
    </location>
</feature>